<dbReference type="SMART" id="SM00320">
    <property type="entry name" value="WD40"/>
    <property type="match status" value="4"/>
</dbReference>
<dbReference type="PANTHER" id="PTHR14091">
    <property type="entry name" value="PERIODIC TRYPTOPHAN PROTEIN 1"/>
    <property type="match status" value="1"/>
</dbReference>
<keyword evidence="1" id="KW-0597">Phosphoprotein</keyword>
<evidence type="ECO:0000256" key="4">
    <source>
        <dbReference type="PROSITE-ProRule" id="PRU00221"/>
    </source>
</evidence>
<keyword evidence="2 4" id="KW-0853">WD repeat</keyword>
<keyword evidence="7" id="KW-1185">Reference proteome</keyword>
<dbReference type="InterPro" id="IPR020472">
    <property type="entry name" value="WD40_PAC1"/>
</dbReference>
<evidence type="ECO:0000256" key="3">
    <source>
        <dbReference type="ARBA" id="ARBA00022737"/>
    </source>
</evidence>
<feature type="compositionally biased region" description="Low complexity" evidence="5">
    <location>
        <begin position="469"/>
        <end position="479"/>
    </location>
</feature>
<dbReference type="InterPro" id="IPR044285">
    <property type="entry name" value="PWP1"/>
</dbReference>
<evidence type="ECO:0000313" key="7">
    <source>
        <dbReference type="Proteomes" id="UP000887568"/>
    </source>
</evidence>
<feature type="repeat" description="WD" evidence="4">
    <location>
        <begin position="275"/>
        <end position="308"/>
    </location>
</feature>
<accession>A0A914AMK4</accession>
<dbReference type="PRINTS" id="PR00320">
    <property type="entry name" value="GPROTEINBRPT"/>
</dbReference>
<dbReference type="GO" id="GO:0006364">
    <property type="term" value="P:rRNA processing"/>
    <property type="evidence" value="ECO:0007669"/>
    <property type="project" value="InterPro"/>
</dbReference>
<dbReference type="PROSITE" id="PS00678">
    <property type="entry name" value="WD_REPEATS_1"/>
    <property type="match status" value="1"/>
</dbReference>
<dbReference type="Pfam" id="PF00400">
    <property type="entry name" value="WD40"/>
    <property type="match status" value="3"/>
</dbReference>
<evidence type="ECO:0000256" key="1">
    <source>
        <dbReference type="ARBA" id="ARBA00022553"/>
    </source>
</evidence>
<evidence type="ECO:0000256" key="5">
    <source>
        <dbReference type="SAM" id="MobiDB-lite"/>
    </source>
</evidence>
<dbReference type="GO" id="GO:0005634">
    <property type="term" value="C:nucleus"/>
    <property type="evidence" value="ECO:0007669"/>
    <property type="project" value="TreeGrafter"/>
</dbReference>
<dbReference type="InterPro" id="IPR036322">
    <property type="entry name" value="WD40_repeat_dom_sf"/>
</dbReference>
<feature type="region of interest" description="Disordered" evidence="5">
    <location>
        <begin position="36"/>
        <end position="98"/>
    </location>
</feature>
<evidence type="ECO:0000313" key="6">
    <source>
        <dbReference type="EnsemblMetazoa" id="XP_038065265.1"/>
    </source>
</evidence>
<protein>
    <recommendedName>
        <fullName evidence="8">Periodic tryptophan protein 1 homolog</fullName>
    </recommendedName>
</protein>
<dbReference type="OrthoDB" id="270624at2759"/>
<feature type="compositionally biased region" description="Acidic residues" evidence="5">
    <location>
        <begin position="69"/>
        <end position="88"/>
    </location>
</feature>
<evidence type="ECO:0008006" key="8">
    <source>
        <dbReference type="Google" id="ProtNLM"/>
    </source>
</evidence>
<feature type="compositionally biased region" description="Basic residues" evidence="5">
    <location>
        <begin position="446"/>
        <end position="457"/>
    </location>
</feature>
<feature type="region of interest" description="Disordered" evidence="5">
    <location>
        <begin position="446"/>
        <end position="517"/>
    </location>
</feature>
<name>A0A914AMK4_PATMI</name>
<keyword evidence="3" id="KW-0677">Repeat</keyword>
<dbReference type="AlphaFoldDB" id="A0A914AMK4"/>
<organism evidence="6 7">
    <name type="scientific">Patiria miniata</name>
    <name type="common">Bat star</name>
    <name type="synonym">Asterina miniata</name>
    <dbReference type="NCBI Taxonomy" id="46514"/>
    <lineage>
        <taxon>Eukaryota</taxon>
        <taxon>Metazoa</taxon>
        <taxon>Echinodermata</taxon>
        <taxon>Eleutherozoa</taxon>
        <taxon>Asterozoa</taxon>
        <taxon>Asteroidea</taxon>
        <taxon>Valvatacea</taxon>
        <taxon>Valvatida</taxon>
        <taxon>Asterinidae</taxon>
        <taxon>Patiria</taxon>
    </lineage>
</organism>
<dbReference type="GeneID" id="119735576"/>
<dbReference type="Proteomes" id="UP000887568">
    <property type="component" value="Unplaced"/>
</dbReference>
<feature type="repeat" description="WD" evidence="4">
    <location>
        <begin position="361"/>
        <end position="403"/>
    </location>
</feature>
<feature type="compositionally biased region" description="Basic residues" evidence="5">
    <location>
        <begin position="505"/>
        <end position="517"/>
    </location>
</feature>
<dbReference type="OMA" id="CFVPRGV"/>
<dbReference type="RefSeq" id="XP_038065265.1">
    <property type="nucleotide sequence ID" value="XM_038209337.1"/>
</dbReference>
<dbReference type="SUPFAM" id="SSF50978">
    <property type="entry name" value="WD40 repeat-like"/>
    <property type="match status" value="1"/>
</dbReference>
<feature type="repeat" description="WD" evidence="4">
    <location>
        <begin position="232"/>
        <end position="274"/>
    </location>
</feature>
<feature type="compositionally biased region" description="Polar residues" evidence="5">
    <location>
        <begin position="37"/>
        <end position="51"/>
    </location>
</feature>
<dbReference type="InterPro" id="IPR015943">
    <property type="entry name" value="WD40/YVTN_repeat-like_dom_sf"/>
</dbReference>
<dbReference type="Gene3D" id="2.130.10.10">
    <property type="entry name" value="YVTN repeat-like/Quinoprotein amine dehydrogenase"/>
    <property type="match status" value="2"/>
</dbReference>
<dbReference type="PANTHER" id="PTHR14091:SF0">
    <property type="entry name" value="PERIODIC TRYPTOPHAN PROTEIN 1 HOMOLOG"/>
    <property type="match status" value="1"/>
</dbReference>
<proteinExistence type="predicted"/>
<sequence length="517" mass="56531">MTSSIITCLAWVPHGVAKENPDKVQMDSDEVEAFVEKSQTGLKGDANQSGEAASGSGGVTQPSSVAMETADDLAEYDLDNYDSPDSDGDGPVGADSFSGLAMYASNQDDPYITLQEDEDDKEDMADLTIKPRDNLIIAGRAQEDTSCLEVYVYNEDDGTLYVHHDILLPSFPLVAECMTFNPNGSTPGNFVAMGYMTPVIDVWNLDVVDCLEPAFTLGKTKKKSKKKSAKSSDGHTDAVLDIAWNKHVPHGLASASADSTIALWDMTQQKALSLLTHHSDKVQSVAWHPFEAQSLASGSFDMSVKVYDCRSPHDSFKTWSLDGEIERVIWDHFQPFHFLASTDKGNIYCMDVRTDKSIFTLKAHDDAVTALSLSTEVPSCLVTASADHQYKVWDIKDNKPSLIVSKDPKMGTINCVHCSPNSPFIFALGGERDGMRLIDITSHAPVHRQFGKRRRHPAQQTHASDESDQSTSTHQPSTSHDSDISMETGRTASTETGARGDSEKKAKKKKKKKPSTT</sequence>
<dbReference type="PROSITE" id="PS50294">
    <property type="entry name" value="WD_REPEATS_REGION"/>
    <property type="match status" value="3"/>
</dbReference>
<dbReference type="EnsemblMetazoa" id="XM_038209337.1">
    <property type="protein sequence ID" value="XP_038065265.1"/>
    <property type="gene ID" value="LOC119735576"/>
</dbReference>
<reference evidence="6" key="1">
    <citation type="submission" date="2022-11" db="UniProtKB">
        <authorList>
            <consortium name="EnsemblMetazoa"/>
        </authorList>
    </citation>
    <scope>IDENTIFICATION</scope>
</reference>
<dbReference type="PROSITE" id="PS50082">
    <property type="entry name" value="WD_REPEATS_2"/>
    <property type="match status" value="3"/>
</dbReference>
<evidence type="ECO:0000256" key="2">
    <source>
        <dbReference type="ARBA" id="ARBA00022574"/>
    </source>
</evidence>
<dbReference type="InterPro" id="IPR001680">
    <property type="entry name" value="WD40_rpt"/>
</dbReference>
<dbReference type="InterPro" id="IPR019775">
    <property type="entry name" value="WD40_repeat_CS"/>
</dbReference>